<dbReference type="OrthoDB" id="3592630at2759"/>
<organism evidence="1 2">
    <name type="scientific">Erysiphe pulchra</name>
    <dbReference type="NCBI Taxonomy" id="225359"/>
    <lineage>
        <taxon>Eukaryota</taxon>
        <taxon>Fungi</taxon>
        <taxon>Dikarya</taxon>
        <taxon>Ascomycota</taxon>
        <taxon>Pezizomycotina</taxon>
        <taxon>Leotiomycetes</taxon>
        <taxon>Erysiphales</taxon>
        <taxon>Erysiphaceae</taxon>
        <taxon>Erysiphe</taxon>
    </lineage>
</organism>
<sequence length="139" mass="16613">MSSRLRQIKSHLPSRLSRSCLTLPTIFPVPLRDQDENQQCCINISSIISHFTNGRRNGTRTWKRKERDSRYWKRVYDYPYLNDEERLLAHLKGIDELPWKEIVVKFNDKMGLEMRQPALQMRLTRLAFRMDVSLHSPLQ</sequence>
<evidence type="ECO:0000313" key="2">
    <source>
        <dbReference type="Proteomes" id="UP000237438"/>
    </source>
</evidence>
<dbReference type="AlphaFoldDB" id="A0A2S4Q0Z6"/>
<gene>
    <name evidence="1" type="ORF">EPUL_003801</name>
</gene>
<accession>A0A2S4Q0Z6</accession>
<evidence type="ECO:0000313" key="1">
    <source>
        <dbReference type="EMBL" id="POS87964.1"/>
    </source>
</evidence>
<reference evidence="1 2" key="1">
    <citation type="submission" date="2017-10" db="EMBL/GenBank/DDBJ databases">
        <title>Development of genomic resources for the powdery mildew, Erysiphe pulchra.</title>
        <authorList>
            <person name="Wadl P.A."/>
            <person name="Mack B.M."/>
            <person name="Moore G."/>
            <person name="Beltz S.B."/>
        </authorList>
    </citation>
    <scope>NUCLEOTIDE SEQUENCE [LARGE SCALE GENOMIC DNA]</scope>
    <source>
        <strain evidence="1">Cflorida</strain>
    </source>
</reference>
<name>A0A2S4Q0Z6_9PEZI</name>
<dbReference type="Proteomes" id="UP000237438">
    <property type="component" value="Unassembled WGS sequence"/>
</dbReference>
<protein>
    <submittedName>
        <fullName evidence="1">Uncharacterized protein</fullName>
    </submittedName>
</protein>
<proteinExistence type="predicted"/>
<dbReference type="EMBL" id="PEDP01000048">
    <property type="protein sequence ID" value="POS87964.1"/>
    <property type="molecule type" value="Genomic_DNA"/>
</dbReference>
<keyword evidence="2" id="KW-1185">Reference proteome</keyword>
<comment type="caution">
    <text evidence="1">The sequence shown here is derived from an EMBL/GenBank/DDBJ whole genome shotgun (WGS) entry which is preliminary data.</text>
</comment>